<proteinExistence type="predicted"/>
<dbReference type="Proteomes" id="UP001178322">
    <property type="component" value="Chromosome"/>
</dbReference>
<name>A0AAX3WNM6_9BACI</name>
<sequence length="41" mass="4904">MPNRKKEVDLKDTTMLKDNFLWIYPPLEHDNLIKVYENLAG</sequence>
<dbReference type="AlphaFoldDB" id="A0AAX3WNM6"/>
<reference evidence="1" key="1">
    <citation type="submission" date="2023-05" db="EMBL/GenBank/DDBJ databases">
        <title>Comparative genomics of Bacillaceae isolates and their secondary metabolite potential.</title>
        <authorList>
            <person name="Song L."/>
            <person name="Nielsen L.J."/>
            <person name="Mohite O."/>
            <person name="Xu X."/>
            <person name="Weber T."/>
            <person name="Kovacs A.T."/>
        </authorList>
    </citation>
    <scope>NUCLEOTIDE SEQUENCE</scope>
    <source>
        <strain evidence="1">LY1</strain>
    </source>
</reference>
<organism evidence="1 2">
    <name type="scientific">Lysinibacillus pakistanensis</name>
    <dbReference type="NCBI Taxonomy" id="759811"/>
    <lineage>
        <taxon>Bacteria</taxon>
        <taxon>Bacillati</taxon>
        <taxon>Bacillota</taxon>
        <taxon>Bacilli</taxon>
        <taxon>Bacillales</taxon>
        <taxon>Bacillaceae</taxon>
        <taxon>Lysinibacillus</taxon>
    </lineage>
</organism>
<gene>
    <name evidence="1" type="ORF">QNH24_13175</name>
</gene>
<protein>
    <submittedName>
        <fullName evidence="1">Uncharacterized protein</fullName>
    </submittedName>
</protein>
<dbReference type="EMBL" id="CP126101">
    <property type="protein sequence ID" value="WHY49305.1"/>
    <property type="molecule type" value="Genomic_DNA"/>
</dbReference>
<dbReference type="RefSeq" id="WP_283868058.1">
    <property type="nucleotide sequence ID" value="NZ_CP126101.1"/>
</dbReference>
<evidence type="ECO:0000313" key="2">
    <source>
        <dbReference type="Proteomes" id="UP001178322"/>
    </source>
</evidence>
<evidence type="ECO:0000313" key="1">
    <source>
        <dbReference type="EMBL" id="WHY49305.1"/>
    </source>
</evidence>
<accession>A0AAX3WNM6</accession>